<dbReference type="InterPro" id="IPR050492">
    <property type="entry name" value="Bact_metal-bind_prot9"/>
</dbReference>
<dbReference type="AlphaFoldDB" id="A0A6J6I893"/>
<dbReference type="PANTHER" id="PTHR42953:SF1">
    <property type="entry name" value="METAL-BINDING PROTEIN HI_0362-RELATED"/>
    <property type="match status" value="1"/>
</dbReference>
<dbReference type="PROSITE" id="PS51257">
    <property type="entry name" value="PROKAR_LIPOPROTEIN"/>
    <property type="match status" value="1"/>
</dbReference>
<dbReference type="EMBL" id="CAEZUO010000171">
    <property type="protein sequence ID" value="CAB4621616.1"/>
    <property type="molecule type" value="Genomic_DNA"/>
</dbReference>
<evidence type="ECO:0000313" key="5">
    <source>
        <dbReference type="EMBL" id="CAB4621616.1"/>
    </source>
</evidence>
<name>A0A6J6I893_9ZZZZ</name>
<dbReference type="InterPro" id="IPR006127">
    <property type="entry name" value="ZnuA-like"/>
</dbReference>
<comment type="subcellular location">
    <subcellularLocation>
        <location evidence="1">Cell envelope</location>
    </subcellularLocation>
</comment>
<evidence type="ECO:0000256" key="2">
    <source>
        <dbReference type="ARBA" id="ARBA00022448"/>
    </source>
</evidence>
<dbReference type="PRINTS" id="PR00690">
    <property type="entry name" value="ADHESNFAMILY"/>
</dbReference>
<evidence type="ECO:0000256" key="4">
    <source>
        <dbReference type="ARBA" id="ARBA00022729"/>
    </source>
</evidence>
<dbReference type="GO" id="GO:0046872">
    <property type="term" value="F:metal ion binding"/>
    <property type="evidence" value="ECO:0007669"/>
    <property type="project" value="UniProtKB-KW"/>
</dbReference>
<dbReference type="Pfam" id="PF01297">
    <property type="entry name" value="ZnuA"/>
    <property type="match status" value="1"/>
</dbReference>
<accession>A0A6J6I893</accession>
<gene>
    <name evidence="5" type="ORF">UFOPK1827_02030</name>
</gene>
<dbReference type="GO" id="GO:0030001">
    <property type="term" value="P:metal ion transport"/>
    <property type="evidence" value="ECO:0007669"/>
    <property type="project" value="InterPro"/>
</dbReference>
<dbReference type="PRINTS" id="PR00691">
    <property type="entry name" value="ADHESINB"/>
</dbReference>
<dbReference type="InterPro" id="IPR006128">
    <property type="entry name" value="Lipoprotein_PsaA-like"/>
</dbReference>
<dbReference type="SUPFAM" id="SSF53807">
    <property type="entry name" value="Helical backbone' metal receptor"/>
    <property type="match status" value="1"/>
</dbReference>
<dbReference type="InterPro" id="IPR006129">
    <property type="entry name" value="AdhesinB"/>
</dbReference>
<sequence length="358" mass="37553">MPFLRNISPRVAAAVLTFALIGGCSSTSGNDATGQGGDIQGEALAECLSGQTIPAGSTLNIATTVAPITSIVANVAGGLAQITGIVPEGTNSHTFEPSPSVAATLVDTDVIFANGLILEEPTKELAATNLPKSAALCELGTAVLPVDDYIYDFSFPKAGGKPNPHLWTDPKLAIKYVALIRDVLVKMDPSNAAAYTSNAAAYTVKLNELDAAITTASATLPAEDRKLLTYHDAYAYFAADYGWQILGAIQPSDFAEPTAREVGDLITQVKKSKVKAIFGSEVFPSAVLAQIGRETGVTYVDVLRDDDLLGKPGDANHSFLGLMQFDYITMIEALGGDATALRNLNITDVAPDNAKYPQ</sequence>
<dbReference type="Gene3D" id="3.40.50.1980">
    <property type="entry name" value="Nitrogenase molybdenum iron protein domain"/>
    <property type="match status" value="2"/>
</dbReference>
<keyword evidence="2" id="KW-0813">Transport</keyword>
<dbReference type="GO" id="GO:0030313">
    <property type="term" value="C:cell envelope"/>
    <property type="evidence" value="ECO:0007669"/>
    <property type="project" value="UniProtKB-SubCell"/>
</dbReference>
<evidence type="ECO:0000256" key="3">
    <source>
        <dbReference type="ARBA" id="ARBA00022723"/>
    </source>
</evidence>
<keyword evidence="3" id="KW-0479">Metal-binding</keyword>
<keyword evidence="4" id="KW-0732">Signal</keyword>
<proteinExistence type="predicted"/>
<reference evidence="5" key="1">
    <citation type="submission" date="2020-05" db="EMBL/GenBank/DDBJ databases">
        <authorList>
            <person name="Chiriac C."/>
            <person name="Salcher M."/>
            <person name="Ghai R."/>
            <person name="Kavagutti S V."/>
        </authorList>
    </citation>
    <scope>NUCLEOTIDE SEQUENCE</scope>
</reference>
<organism evidence="5">
    <name type="scientific">freshwater metagenome</name>
    <dbReference type="NCBI Taxonomy" id="449393"/>
    <lineage>
        <taxon>unclassified sequences</taxon>
        <taxon>metagenomes</taxon>
        <taxon>ecological metagenomes</taxon>
    </lineage>
</organism>
<dbReference type="PANTHER" id="PTHR42953">
    <property type="entry name" value="HIGH-AFFINITY ZINC UPTAKE SYSTEM PROTEIN ZNUA-RELATED"/>
    <property type="match status" value="1"/>
</dbReference>
<dbReference type="GO" id="GO:0007155">
    <property type="term" value="P:cell adhesion"/>
    <property type="evidence" value="ECO:0007669"/>
    <property type="project" value="InterPro"/>
</dbReference>
<protein>
    <submittedName>
        <fullName evidence="5">Unannotated protein</fullName>
    </submittedName>
</protein>
<evidence type="ECO:0000256" key="1">
    <source>
        <dbReference type="ARBA" id="ARBA00004196"/>
    </source>
</evidence>